<evidence type="ECO:0000256" key="2">
    <source>
        <dbReference type="SAM" id="SignalP"/>
    </source>
</evidence>
<feature type="region of interest" description="Disordered" evidence="1">
    <location>
        <begin position="208"/>
        <end position="227"/>
    </location>
</feature>
<feature type="compositionally biased region" description="Low complexity" evidence="1">
    <location>
        <begin position="212"/>
        <end position="227"/>
    </location>
</feature>
<dbReference type="AlphaFoldDB" id="A0A8S9ZJQ4"/>
<proteinExistence type="predicted"/>
<feature type="chain" id="PRO_5035759158" evidence="2">
    <location>
        <begin position="19"/>
        <end position="318"/>
    </location>
</feature>
<protein>
    <submittedName>
        <fullName evidence="3">Uncharacterized protein</fullName>
    </submittedName>
</protein>
<organism evidence="3 4">
    <name type="scientific">Meloidogyne graminicola</name>
    <dbReference type="NCBI Taxonomy" id="189291"/>
    <lineage>
        <taxon>Eukaryota</taxon>
        <taxon>Metazoa</taxon>
        <taxon>Ecdysozoa</taxon>
        <taxon>Nematoda</taxon>
        <taxon>Chromadorea</taxon>
        <taxon>Rhabditida</taxon>
        <taxon>Tylenchina</taxon>
        <taxon>Tylenchomorpha</taxon>
        <taxon>Tylenchoidea</taxon>
        <taxon>Meloidogynidae</taxon>
        <taxon>Meloidogyninae</taxon>
        <taxon>Meloidogyne</taxon>
    </lineage>
</organism>
<comment type="caution">
    <text evidence="3">The sequence shown here is derived from an EMBL/GenBank/DDBJ whole genome shotgun (WGS) entry which is preliminary data.</text>
</comment>
<evidence type="ECO:0000256" key="1">
    <source>
        <dbReference type="SAM" id="MobiDB-lite"/>
    </source>
</evidence>
<gene>
    <name evidence="3" type="ORF">Mgra_00007023</name>
</gene>
<evidence type="ECO:0000313" key="4">
    <source>
        <dbReference type="Proteomes" id="UP000605970"/>
    </source>
</evidence>
<keyword evidence="4" id="KW-1185">Reference proteome</keyword>
<reference evidence="3" key="1">
    <citation type="journal article" date="2020" name="Ecol. Evol.">
        <title>Genome structure and content of the rice root-knot nematode (Meloidogyne graminicola).</title>
        <authorList>
            <person name="Phan N.T."/>
            <person name="Danchin E.G.J."/>
            <person name="Klopp C."/>
            <person name="Perfus-Barbeoch L."/>
            <person name="Kozlowski D.K."/>
            <person name="Koutsovoulos G.D."/>
            <person name="Lopez-Roques C."/>
            <person name="Bouchez O."/>
            <person name="Zahm M."/>
            <person name="Besnard G."/>
            <person name="Bellafiore S."/>
        </authorList>
    </citation>
    <scope>NUCLEOTIDE SEQUENCE</scope>
    <source>
        <strain evidence="3">VN-18</strain>
    </source>
</reference>
<accession>A0A8S9ZJQ4</accession>
<keyword evidence="2" id="KW-0732">Signal</keyword>
<name>A0A8S9ZJQ4_9BILA</name>
<dbReference type="EMBL" id="JABEBT010000074">
    <property type="protein sequence ID" value="KAF7633529.1"/>
    <property type="molecule type" value="Genomic_DNA"/>
</dbReference>
<feature type="signal peptide" evidence="2">
    <location>
        <begin position="1"/>
        <end position="18"/>
    </location>
</feature>
<evidence type="ECO:0000313" key="3">
    <source>
        <dbReference type="EMBL" id="KAF7633529.1"/>
    </source>
</evidence>
<sequence length="318" mass="35803">MNILFLILFLIFLLFGLATTIPPIFDKKYKYEECPVENSACGNVVNLVKYVSNCVGIVLCYKGLAKEPGLLYYIKSQQTTDVSLGQNNRICKNCINTGQCKEFENGVKVEWNGFKLYSYKNKQTLELIMDLYGNSYSQNFTETTPLEFFQYFGYGNKQNSQFKQNESPKFSSALIFLDLSFLNDTYNPLREGGRSVYIGLHGSGEECKEETTTVTTPTSTSTTKFLTTEKSTTTKKTTLSTSISTSTTKIPTTKKSTTTKVTTTKPTTITTPSTTKLLTTEKGTTTTRKTTTPTTTVKLTKMEENQHTYDFHNKIINY</sequence>
<dbReference type="Proteomes" id="UP000605970">
    <property type="component" value="Unassembled WGS sequence"/>
</dbReference>